<evidence type="ECO:0000256" key="1">
    <source>
        <dbReference type="SAM" id="SignalP"/>
    </source>
</evidence>
<dbReference type="PROSITE" id="PS51257">
    <property type="entry name" value="PROKAR_LIPOPROTEIN"/>
    <property type="match status" value="1"/>
</dbReference>
<dbReference type="RefSeq" id="WP_221279427.1">
    <property type="nucleotide sequence ID" value="NZ_AP024814.1"/>
</dbReference>
<evidence type="ECO:0008006" key="4">
    <source>
        <dbReference type="Google" id="ProtNLM"/>
    </source>
</evidence>
<keyword evidence="1" id="KW-0732">Signal</keyword>
<feature type="chain" id="PRO_5045587933" description="Part of outer membrane protein HorA" evidence="1">
    <location>
        <begin position="22"/>
        <end position="77"/>
    </location>
</feature>
<sequence length="77" mass="8214">MHPLKITFTLATLSLACPLWAEESGGYGSVGFQYSNATQSTQKKAPSLVDQAPLFNVKNAQPTTLPAPKVPQNKVGQ</sequence>
<organism evidence="2 3">
    <name type="scientific">Helicobacter gastrocanis</name>
    <dbReference type="NCBI Taxonomy" id="2849641"/>
    <lineage>
        <taxon>Bacteria</taxon>
        <taxon>Pseudomonadati</taxon>
        <taxon>Campylobacterota</taxon>
        <taxon>Epsilonproteobacteria</taxon>
        <taxon>Campylobacterales</taxon>
        <taxon>Helicobacteraceae</taxon>
        <taxon>Helicobacter</taxon>
    </lineage>
</organism>
<accession>A0ABN6I7X6</accession>
<name>A0ABN6I7X6_9HELI</name>
<gene>
    <name evidence="2" type="ORF">NHP190003_14750</name>
</gene>
<evidence type="ECO:0000313" key="3">
    <source>
        <dbReference type="Proteomes" id="UP000826775"/>
    </source>
</evidence>
<keyword evidence="3" id="KW-1185">Reference proteome</keyword>
<dbReference type="Proteomes" id="UP000826775">
    <property type="component" value="Chromosome"/>
</dbReference>
<proteinExistence type="predicted"/>
<feature type="signal peptide" evidence="1">
    <location>
        <begin position="1"/>
        <end position="21"/>
    </location>
</feature>
<evidence type="ECO:0000313" key="2">
    <source>
        <dbReference type="EMBL" id="BCZ18193.1"/>
    </source>
</evidence>
<reference evidence="2 3" key="1">
    <citation type="submission" date="2021-07" db="EMBL/GenBank/DDBJ databases">
        <title>Novel Helicobacter sp. Isolated from a dog.</title>
        <authorList>
            <person name="Rimbara E."/>
            <person name="Suzuki M."/>
        </authorList>
    </citation>
    <scope>NUCLEOTIDE SEQUENCE [LARGE SCALE GENOMIC DNA]</scope>
    <source>
        <strain evidence="3">NHP19-003</strain>
    </source>
</reference>
<protein>
    <recommendedName>
        <fullName evidence="4">Part of outer membrane protein HorA</fullName>
    </recommendedName>
</protein>
<dbReference type="EMBL" id="AP024814">
    <property type="protein sequence ID" value="BCZ18193.1"/>
    <property type="molecule type" value="Genomic_DNA"/>
</dbReference>